<feature type="region of interest" description="Disordered" evidence="1">
    <location>
        <begin position="1"/>
        <end position="48"/>
    </location>
</feature>
<sequence>MKVEDPVEENVEQEEQLLAETGAPVEVEPPMTEFEDQGESLMDPGKPEAEEVLGDFSLTAETTEQVEAPEEDQEIFQQEDLVEVQQSEDKITAPPPQPEEELEEPTPEEASEQIVQDVEEEAEENMSSPPVDPLQSDSLVQPLVEELAITRSPSSSEGEVEQMSSFCPHLPYLRGSFSPMTQVLVYKGTSANIQC</sequence>
<dbReference type="AlphaFoldDB" id="K1R018"/>
<dbReference type="InParanoid" id="K1R018"/>
<feature type="compositionally biased region" description="Acidic residues" evidence="1">
    <location>
        <begin position="98"/>
        <end position="124"/>
    </location>
</feature>
<accession>K1R018</accession>
<evidence type="ECO:0000313" key="2">
    <source>
        <dbReference type="EMBL" id="EKC34450.1"/>
    </source>
</evidence>
<dbReference type="EMBL" id="JH818311">
    <property type="protein sequence ID" value="EKC34450.1"/>
    <property type="molecule type" value="Genomic_DNA"/>
</dbReference>
<evidence type="ECO:0000256" key="1">
    <source>
        <dbReference type="SAM" id="MobiDB-lite"/>
    </source>
</evidence>
<feature type="compositionally biased region" description="Acidic residues" evidence="1">
    <location>
        <begin position="1"/>
        <end position="17"/>
    </location>
</feature>
<name>K1R018_MAGGI</name>
<dbReference type="HOGENOM" id="CLU_1397596_0_0_1"/>
<feature type="region of interest" description="Disordered" evidence="1">
    <location>
        <begin position="63"/>
        <end position="138"/>
    </location>
</feature>
<gene>
    <name evidence="2" type="ORF">CGI_10012730</name>
</gene>
<protein>
    <submittedName>
        <fullName evidence="2">Uncharacterized protein</fullName>
    </submittedName>
</protein>
<organism evidence="2">
    <name type="scientific">Magallana gigas</name>
    <name type="common">Pacific oyster</name>
    <name type="synonym">Crassostrea gigas</name>
    <dbReference type="NCBI Taxonomy" id="29159"/>
    <lineage>
        <taxon>Eukaryota</taxon>
        <taxon>Metazoa</taxon>
        <taxon>Spiralia</taxon>
        <taxon>Lophotrochozoa</taxon>
        <taxon>Mollusca</taxon>
        <taxon>Bivalvia</taxon>
        <taxon>Autobranchia</taxon>
        <taxon>Pteriomorphia</taxon>
        <taxon>Ostreida</taxon>
        <taxon>Ostreoidea</taxon>
        <taxon>Ostreidae</taxon>
        <taxon>Magallana</taxon>
    </lineage>
</organism>
<proteinExistence type="predicted"/>
<reference evidence="2" key="1">
    <citation type="journal article" date="2012" name="Nature">
        <title>The oyster genome reveals stress adaptation and complexity of shell formation.</title>
        <authorList>
            <person name="Zhang G."/>
            <person name="Fang X."/>
            <person name="Guo X."/>
            <person name="Li L."/>
            <person name="Luo R."/>
            <person name="Xu F."/>
            <person name="Yang P."/>
            <person name="Zhang L."/>
            <person name="Wang X."/>
            <person name="Qi H."/>
            <person name="Xiong Z."/>
            <person name="Que H."/>
            <person name="Xie Y."/>
            <person name="Holland P.W."/>
            <person name="Paps J."/>
            <person name="Zhu Y."/>
            <person name="Wu F."/>
            <person name="Chen Y."/>
            <person name="Wang J."/>
            <person name="Peng C."/>
            <person name="Meng J."/>
            <person name="Yang L."/>
            <person name="Liu J."/>
            <person name="Wen B."/>
            <person name="Zhang N."/>
            <person name="Huang Z."/>
            <person name="Zhu Q."/>
            <person name="Feng Y."/>
            <person name="Mount A."/>
            <person name="Hedgecock D."/>
            <person name="Xu Z."/>
            <person name="Liu Y."/>
            <person name="Domazet-Loso T."/>
            <person name="Du Y."/>
            <person name="Sun X."/>
            <person name="Zhang S."/>
            <person name="Liu B."/>
            <person name="Cheng P."/>
            <person name="Jiang X."/>
            <person name="Li J."/>
            <person name="Fan D."/>
            <person name="Wang W."/>
            <person name="Fu W."/>
            <person name="Wang T."/>
            <person name="Wang B."/>
            <person name="Zhang J."/>
            <person name="Peng Z."/>
            <person name="Li Y."/>
            <person name="Li N."/>
            <person name="Wang J."/>
            <person name="Chen M."/>
            <person name="He Y."/>
            <person name="Tan F."/>
            <person name="Song X."/>
            <person name="Zheng Q."/>
            <person name="Huang R."/>
            <person name="Yang H."/>
            <person name="Du X."/>
            <person name="Chen L."/>
            <person name="Yang M."/>
            <person name="Gaffney P.M."/>
            <person name="Wang S."/>
            <person name="Luo L."/>
            <person name="She Z."/>
            <person name="Ming Y."/>
            <person name="Huang W."/>
            <person name="Zhang S."/>
            <person name="Huang B."/>
            <person name="Zhang Y."/>
            <person name="Qu T."/>
            <person name="Ni P."/>
            <person name="Miao G."/>
            <person name="Wang J."/>
            <person name="Wang Q."/>
            <person name="Steinberg C.E."/>
            <person name="Wang H."/>
            <person name="Li N."/>
            <person name="Qian L."/>
            <person name="Zhang G."/>
            <person name="Li Y."/>
            <person name="Yang H."/>
            <person name="Liu X."/>
            <person name="Wang J."/>
            <person name="Yin Y."/>
            <person name="Wang J."/>
        </authorList>
    </citation>
    <scope>NUCLEOTIDE SEQUENCE [LARGE SCALE GENOMIC DNA]</scope>
    <source>
        <strain evidence="2">05x7-T-G4-1.051#20</strain>
    </source>
</reference>